<dbReference type="RefSeq" id="WP_113868914.1">
    <property type="nucleotide sequence ID" value="NZ_BAABQN010000008.1"/>
</dbReference>
<dbReference type="OrthoDB" id="5241360at2"/>
<evidence type="ECO:0000256" key="1">
    <source>
        <dbReference type="SAM" id="MobiDB-lite"/>
    </source>
</evidence>
<evidence type="ECO:0008006" key="4">
    <source>
        <dbReference type="Google" id="ProtNLM"/>
    </source>
</evidence>
<gene>
    <name evidence="2" type="ORF">DES48_10678</name>
</gene>
<sequence>MQLKQQWNKLKNLKLEKPNSVLTMYLNTDPADPDQQGGEWKIHLKNGLNRFENYLTKDEDKDELHNFQKIRKQVETFFQENQKDLKKGVILFASSDESVWIADIVQVPVETNFYWQETPVIDQLEQIYRDFPRLGIVLVQQNQVKTIEAELGFVEETKLFELDLDTEDWRQHEGPHHADASMGKGGKNTQTDQFDKRFRENQKRWYKRLAPTLDKKAKDQQWEKIYVAGEEHEANDLASYMQKNIDQVIHQNILDQEEHHVLEKIIG</sequence>
<name>A0A366E6W8_9BACI</name>
<dbReference type="InterPro" id="IPR040983">
    <property type="entry name" value="Bact_RF_family5"/>
</dbReference>
<keyword evidence="3" id="KW-1185">Reference proteome</keyword>
<protein>
    <recommendedName>
        <fullName evidence="4">Protein required for attachment to host cells</fullName>
    </recommendedName>
</protein>
<feature type="region of interest" description="Disordered" evidence="1">
    <location>
        <begin position="171"/>
        <end position="191"/>
    </location>
</feature>
<reference evidence="2 3" key="1">
    <citation type="submission" date="2018-06" db="EMBL/GenBank/DDBJ databases">
        <title>Genomic Encyclopedia of Type Strains, Phase IV (KMG-IV): sequencing the most valuable type-strain genomes for metagenomic binning, comparative biology and taxonomic classification.</title>
        <authorList>
            <person name="Goeker M."/>
        </authorList>
    </citation>
    <scope>NUCLEOTIDE SEQUENCE [LARGE SCALE GENOMIC DNA]</scope>
    <source>
        <strain evidence="2 3">DSM 15140</strain>
    </source>
</reference>
<proteinExistence type="predicted"/>
<dbReference type="Proteomes" id="UP000252254">
    <property type="component" value="Unassembled WGS sequence"/>
</dbReference>
<dbReference type="Pfam" id="PF18846">
    <property type="entry name" value="baeRF_family5"/>
    <property type="match status" value="1"/>
</dbReference>
<dbReference type="EMBL" id="QNRI01000006">
    <property type="protein sequence ID" value="RBO98057.1"/>
    <property type="molecule type" value="Genomic_DNA"/>
</dbReference>
<accession>A0A366E6W8</accession>
<organism evidence="2 3">
    <name type="scientific">Paraliobacillus ryukyuensis</name>
    <dbReference type="NCBI Taxonomy" id="200904"/>
    <lineage>
        <taxon>Bacteria</taxon>
        <taxon>Bacillati</taxon>
        <taxon>Bacillota</taxon>
        <taxon>Bacilli</taxon>
        <taxon>Bacillales</taxon>
        <taxon>Bacillaceae</taxon>
        <taxon>Paraliobacillus</taxon>
    </lineage>
</organism>
<evidence type="ECO:0000313" key="3">
    <source>
        <dbReference type="Proteomes" id="UP000252254"/>
    </source>
</evidence>
<evidence type="ECO:0000313" key="2">
    <source>
        <dbReference type="EMBL" id="RBO98057.1"/>
    </source>
</evidence>
<comment type="caution">
    <text evidence="2">The sequence shown here is derived from an EMBL/GenBank/DDBJ whole genome shotgun (WGS) entry which is preliminary data.</text>
</comment>
<dbReference type="STRING" id="200904.GCA_900168775_00899"/>
<dbReference type="AlphaFoldDB" id="A0A366E6W8"/>